<proteinExistence type="predicted"/>
<dbReference type="EMBL" id="ASSJ01000046">
    <property type="protein sequence ID" value="ERN41665.1"/>
    <property type="molecule type" value="Genomic_DNA"/>
</dbReference>
<dbReference type="eggNOG" id="COG1922">
    <property type="taxonomic scope" value="Bacteria"/>
</dbReference>
<dbReference type="STRING" id="582515.KR51_00017450"/>
<keyword evidence="4" id="KW-1185">Reference proteome</keyword>
<keyword evidence="2 3" id="KW-0808">Transferase</keyword>
<keyword evidence="1 3" id="KW-0328">Glycosyltransferase</keyword>
<evidence type="ECO:0000256" key="2">
    <source>
        <dbReference type="ARBA" id="ARBA00022679"/>
    </source>
</evidence>
<accession>U5DPP6</accession>
<evidence type="ECO:0000313" key="3">
    <source>
        <dbReference type="EMBL" id="ERN41665.1"/>
    </source>
</evidence>
<dbReference type="CDD" id="cd06533">
    <property type="entry name" value="Glyco_transf_WecG_TagA"/>
    <property type="match status" value="1"/>
</dbReference>
<dbReference type="GO" id="GO:0016758">
    <property type="term" value="F:hexosyltransferase activity"/>
    <property type="evidence" value="ECO:0007669"/>
    <property type="project" value="TreeGrafter"/>
</dbReference>
<dbReference type="InterPro" id="IPR004629">
    <property type="entry name" value="WecG_TagA_CpsF"/>
</dbReference>
<dbReference type="PATRIC" id="fig|582515.4.peg.1982"/>
<organism evidence="3 4">
    <name type="scientific">Rubidibacter lacunae KORDI 51-2</name>
    <dbReference type="NCBI Taxonomy" id="582515"/>
    <lineage>
        <taxon>Bacteria</taxon>
        <taxon>Bacillati</taxon>
        <taxon>Cyanobacteriota</taxon>
        <taxon>Cyanophyceae</taxon>
        <taxon>Oscillatoriophycideae</taxon>
        <taxon>Chroococcales</taxon>
        <taxon>Aphanothecaceae</taxon>
        <taxon>Rubidibacter</taxon>
    </lineage>
</organism>
<name>U5DPP6_9CHRO</name>
<dbReference type="PANTHER" id="PTHR34136:SF1">
    <property type="entry name" value="UDP-N-ACETYL-D-MANNOSAMINURONIC ACID TRANSFERASE"/>
    <property type="match status" value="1"/>
</dbReference>
<dbReference type="EC" id="2.4.1.-" evidence="3"/>
<dbReference type="RefSeq" id="WP_022606548.1">
    <property type="nucleotide sequence ID" value="NZ_ASSJ01000046.1"/>
</dbReference>
<dbReference type="FunCoup" id="U5DPP6">
    <property type="interactions" value="44"/>
</dbReference>
<evidence type="ECO:0000313" key="4">
    <source>
        <dbReference type="Proteomes" id="UP000016960"/>
    </source>
</evidence>
<sequence length="257" mass="28988">MVRAQKQSKQSLPELTDTVEPVQASVLGLPIHLCDDFAGWLQERMEASAGTHVVTLNSEMAMLARQNSELAAAIRQADLVIPDGSGVVFYLRLRGILQARCAGIELAAEAVARLARLPAPHSVFFYGGMPGRAAAAARYWQQQYPQLEIGVQHGYIASERQAEFLEDLRARQPRLILVGLGVPRQESWIVRHRHLCPSATWIGVGGSFDIWAGAKSRAPGWMSNIHLEWLYRLYREPWRWRRMLVLPHFAFKSIIER</sequence>
<dbReference type="Proteomes" id="UP000016960">
    <property type="component" value="Unassembled WGS sequence"/>
</dbReference>
<evidence type="ECO:0000256" key="1">
    <source>
        <dbReference type="ARBA" id="ARBA00022676"/>
    </source>
</evidence>
<dbReference type="NCBIfam" id="TIGR00696">
    <property type="entry name" value="wecG_tagA_cpsF"/>
    <property type="match status" value="1"/>
</dbReference>
<dbReference type="Pfam" id="PF03808">
    <property type="entry name" value="Glyco_tran_WecG"/>
    <property type="match status" value="1"/>
</dbReference>
<reference evidence="3 4" key="1">
    <citation type="submission" date="2013-05" db="EMBL/GenBank/DDBJ databases">
        <title>Draft genome sequence of Rubidibacter lacunae KORDI 51-2.</title>
        <authorList>
            <person name="Choi D.H."/>
            <person name="Noh J.H."/>
            <person name="Kwon K.-K."/>
            <person name="Lee J.-H."/>
            <person name="Ryu J.-Y."/>
        </authorList>
    </citation>
    <scope>NUCLEOTIDE SEQUENCE [LARGE SCALE GENOMIC DNA]</scope>
    <source>
        <strain evidence="3 4">KORDI 51-2</strain>
    </source>
</reference>
<comment type="caution">
    <text evidence="3">The sequence shown here is derived from an EMBL/GenBank/DDBJ whole genome shotgun (WGS) entry which is preliminary data.</text>
</comment>
<gene>
    <name evidence="3" type="ORF">KR51_00017450</name>
</gene>
<dbReference type="InParanoid" id="U5DPP6"/>
<dbReference type="AlphaFoldDB" id="U5DPP6"/>
<protein>
    <submittedName>
        <fullName evidence="3">Bacterial polymer biosynthesis protein, WecB/TagA/CpsF family</fullName>
        <ecNumber evidence="3">2.4.1.-</ecNumber>
    </submittedName>
</protein>
<dbReference type="PANTHER" id="PTHR34136">
    <property type="match status" value="1"/>
</dbReference>